<feature type="domain" description="Glycoside hydrolase 123 catalytic" evidence="1">
    <location>
        <begin position="309"/>
        <end position="690"/>
    </location>
</feature>
<dbReference type="AlphaFoldDB" id="W6AHZ9"/>
<evidence type="ECO:0000313" key="2">
    <source>
        <dbReference type="EMBL" id="AHI53324.1"/>
    </source>
</evidence>
<protein>
    <recommendedName>
        <fullName evidence="1">Glycoside hydrolase 123 catalytic domain-containing protein</fullName>
    </recommendedName>
</protein>
<reference evidence="2 3" key="1">
    <citation type="journal article" date="2014" name="Genome Biol. Evol.">
        <title>Molecular evolution of the substrate utilization strategies and putative virulence factors in mosquito-associated Spiroplasma species.</title>
        <authorList>
            <person name="Chang T.H."/>
            <person name="Lo W.S."/>
            <person name="Ku C."/>
            <person name="Chen L.L."/>
            <person name="Kuo C.H."/>
        </authorList>
    </citation>
    <scope>NUCLEOTIDE SEQUENCE [LARGE SCALE GENOMIC DNA]</scope>
    <source>
        <strain evidence="2">AES-1</strain>
    </source>
</reference>
<dbReference type="Proteomes" id="UP000019267">
    <property type="component" value="Chromosome"/>
</dbReference>
<proteinExistence type="predicted"/>
<name>W6AHZ9_9MOLU</name>
<organism evidence="2 3">
    <name type="scientific">Spiroplasma culicicola AES-1</name>
    <dbReference type="NCBI Taxonomy" id="1276246"/>
    <lineage>
        <taxon>Bacteria</taxon>
        <taxon>Bacillati</taxon>
        <taxon>Mycoplasmatota</taxon>
        <taxon>Mollicutes</taxon>
        <taxon>Entomoplasmatales</taxon>
        <taxon>Spiroplasmataceae</taxon>
        <taxon>Spiroplasma</taxon>
    </lineage>
</organism>
<evidence type="ECO:0000259" key="1">
    <source>
        <dbReference type="Pfam" id="PF13320"/>
    </source>
</evidence>
<keyword evidence="3" id="KW-1185">Reference proteome</keyword>
<accession>W6AHZ9</accession>
<gene>
    <name evidence="2" type="ORF">SCULI_v1c09840</name>
</gene>
<dbReference type="OrthoDB" id="388467at2"/>
<dbReference type="Pfam" id="PF13320">
    <property type="entry name" value="GH123_cat"/>
    <property type="match status" value="1"/>
</dbReference>
<evidence type="ECO:0000313" key="3">
    <source>
        <dbReference type="Proteomes" id="UP000019267"/>
    </source>
</evidence>
<sequence>MKLLAKLPLFVALSIVFISLSYVVSCVRPFSDSTKPDGSFSSSKYNEKYNYQTGPKGEIKDPISISEYMHYFYGESTFNYSVYYDKNGRPEFYGDKQNLFNIDPTYIRRQDVWKNEDFNFQWVLMPKKNLDKYKNISIEVDNPFEGQEVDDSIKFKVSFLKFIKIYKNDESSKNLYKDIQYIPEALGINKIENFQEYDVYPVWISGHVGKNVVPKNYQFNLKLKFEYDSLPIELNQKFNVNVKNYVLDMNEDGLEQNERFGFSQNQYPAEGLKRFRGADPTIPVEGDVELGPNNYIPWYLRSEENLKALSMYFKPLQEANSIYLWSTGFHKQLIQYSGRLDKEYLNWTEDDYNNYLLNKITPEGKTVSIKDILLDKDWTYEFNFDALDRYMQFAAEMSIRQISLNTFDVGDYSMWYLHGNSQIGEQVRITTPKGLIDRGNGKPTPEGYAYLDTVHSELIKQLSAHLKELEGNNDYITPGGDQVEISTMYDEYNEETMRVVADNIKKNQVPDSPTILTSGFIGWRSSVNLKNEQWLKDNFYTHYDQMIFHIRELLDPYENSELGQLRRAIKKRKENGHSTYIYSTWNTYPGSFMQSDLSEMYWNIYISLNLGTNGFFRWGYDKIYSDWYENQDMSALYDEEGNPTGNEQASGEPGQSFLIYGGDFDNGVWYSTRMKAYIDAVEYAHKFKILSKMYPEKLRDLNRSLSNFGIPIVTVLNNDYKWFVSNFDNMSFNFKSATDKYQKTVGEQVYEFNRYIDSF</sequence>
<dbReference type="InterPro" id="IPR025150">
    <property type="entry name" value="GH123_cat"/>
</dbReference>
<dbReference type="RefSeq" id="WP_025363546.1">
    <property type="nucleotide sequence ID" value="NZ_CP006681.1"/>
</dbReference>
<dbReference type="PATRIC" id="fig|1276246.3.peg.980"/>
<dbReference type="KEGG" id="scq:SCULI_v1c09840"/>
<dbReference type="HOGENOM" id="CLU_378941_0_0_14"/>
<dbReference type="STRING" id="1276246.SCULI_v1c09840"/>
<dbReference type="EMBL" id="CP006681">
    <property type="protein sequence ID" value="AHI53324.1"/>
    <property type="molecule type" value="Genomic_DNA"/>
</dbReference>